<dbReference type="NCBIfam" id="NF002032">
    <property type="entry name" value="PRK00856.1"/>
    <property type="match status" value="1"/>
</dbReference>
<dbReference type="GO" id="GO:0044205">
    <property type="term" value="P:'de novo' UMP biosynthetic process"/>
    <property type="evidence" value="ECO:0007669"/>
    <property type="project" value="UniProtKB-UniPathway"/>
</dbReference>
<evidence type="ECO:0000256" key="7">
    <source>
        <dbReference type="ARBA" id="ARBA00043884"/>
    </source>
</evidence>
<dbReference type="EMBL" id="KL662162">
    <property type="protein sequence ID" value="KFM28070.1"/>
    <property type="molecule type" value="Genomic_DNA"/>
</dbReference>
<dbReference type="InterPro" id="IPR006131">
    <property type="entry name" value="Asp_carbamoyltransf_Asp/Orn-bd"/>
</dbReference>
<dbReference type="RefSeq" id="XP_011401082.1">
    <property type="nucleotide sequence ID" value="XM_011402780.1"/>
</dbReference>
<feature type="domain" description="Aspartate/ornithine carbamoyltransferase carbamoyl-P binding" evidence="10">
    <location>
        <begin position="26"/>
        <end position="168"/>
    </location>
</feature>
<dbReference type="PROSITE" id="PS00097">
    <property type="entry name" value="CARBAMOYLTRANSFERASE"/>
    <property type="match status" value="1"/>
</dbReference>
<dbReference type="NCBIfam" id="TIGR00670">
    <property type="entry name" value="asp_carb_tr"/>
    <property type="match status" value="1"/>
</dbReference>
<evidence type="ECO:0000256" key="8">
    <source>
        <dbReference type="ARBA" id="ARBA00048859"/>
    </source>
</evidence>
<sequence>MPSPLYVKPGPVENFNAPSWLDLPLKHVIESQQFNQASLNTIFEVARQMEDVRPGTPESRALDGAVMSTLFYEPSTRTRLSFEAAMARLGGTVLSTESAGEFSSAAKGETLEDTIRTVEGYADCIVLRHFQAGSAKKAASAASVPILNAGDGPGQHPTQALIDVYTIQREIGRLENFTVGLVGDLANGRTVRSLAYVLSMYENVKMYFVAPDVVRMKDDIKEYLTGVGVQWEEVDDLSAVAAEVDVLYQTRIQKERFQDRPDDYELAKGRYIVDAKLMALMKQKSVVMHPLPRVDEISPEVDSDPRAGYFRQAKNGLFAGQGGQGVLIRSGAAPGGDLGASRFYSVRMPVGKDASGAILLASLPSACWAAQGFATPLTLSLHSDGQPAGLSIDLACSDGAPDATGLRLGTPALASLPSEQIVQVQFPIKAAEVKQQAPPQTPEQKKAEAAAAAAAVDQDEELTPAARAALKRKLEDENKTWLQKNWMMLIPAALMVSKGRSAG</sequence>
<evidence type="ECO:0000256" key="3">
    <source>
        <dbReference type="ARBA" id="ARBA00011233"/>
    </source>
</evidence>
<dbReference type="OrthoDB" id="1924069at2759"/>
<dbReference type="KEGG" id="apro:F751_5181"/>
<evidence type="ECO:0000256" key="5">
    <source>
        <dbReference type="ARBA" id="ARBA00022679"/>
    </source>
</evidence>
<evidence type="ECO:0000259" key="10">
    <source>
        <dbReference type="Pfam" id="PF02729"/>
    </source>
</evidence>
<dbReference type="UniPathway" id="UPA00070">
    <property type="reaction ID" value="UER00116"/>
</dbReference>
<feature type="domain" description="Aspartate/ornithine carbamoyltransferase Asp/Orn-binding" evidence="9">
    <location>
        <begin position="176"/>
        <end position="319"/>
    </location>
</feature>
<dbReference type="PRINTS" id="PR00101">
    <property type="entry name" value="ATCASE"/>
</dbReference>
<evidence type="ECO:0000313" key="12">
    <source>
        <dbReference type="Proteomes" id="UP000028924"/>
    </source>
</evidence>
<evidence type="ECO:0000313" key="11">
    <source>
        <dbReference type="EMBL" id="KFM28070.1"/>
    </source>
</evidence>
<dbReference type="PANTHER" id="PTHR45753:SF6">
    <property type="entry name" value="ASPARTATE CARBAMOYLTRANSFERASE"/>
    <property type="match status" value="1"/>
</dbReference>
<keyword evidence="12" id="KW-1185">Reference proteome</keyword>
<dbReference type="AlphaFoldDB" id="A0A087SQR6"/>
<proteinExistence type="inferred from homology"/>
<dbReference type="SUPFAM" id="SSF53671">
    <property type="entry name" value="Aspartate/ornithine carbamoyltransferase"/>
    <property type="match status" value="1"/>
</dbReference>
<dbReference type="STRING" id="3075.A0A087SQR6"/>
<organism evidence="11 12">
    <name type="scientific">Auxenochlorella protothecoides</name>
    <name type="common">Green microalga</name>
    <name type="synonym">Chlorella protothecoides</name>
    <dbReference type="NCBI Taxonomy" id="3075"/>
    <lineage>
        <taxon>Eukaryota</taxon>
        <taxon>Viridiplantae</taxon>
        <taxon>Chlorophyta</taxon>
        <taxon>core chlorophytes</taxon>
        <taxon>Trebouxiophyceae</taxon>
        <taxon>Chlorellales</taxon>
        <taxon>Chlorellaceae</taxon>
        <taxon>Auxenochlorella</taxon>
    </lineage>
</organism>
<keyword evidence="5 11" id="KW-0808">Transferase</keyword>
<comment type="function">
    <text evidence="7">Catalyzes the condensation of carbamoyl phosphate and aspartate to form carbamoyl aspartate and inorganic phosphate, the committed step in the de novo pyrimidine nucleotide biosynthesis pathway.</text>
</comment>
<comment type="subunit">
    <text evidence="3">Homotrimer.</text>
</comment>
<evidence type="ECO:0000256" key="1">
    <source>
        <dbReference type="ARBA" id="ARBA00004852"/>
    </source>
</evidence>
<dbReference type="InterPro" id="IPR006130">
    <property type="entry name" value="Asp/Orn_carbamoylTrfase"/>
</dbReference>
<dbReference type="GO" id="GO:0006207">
    <property type="term" value="P:'de novo' pyrimidine nucleobase biosynthetic process"/>
    <property type="evidence" value="ECO:0007669"/>
    <property type="project" value="InterPro"/>
</dbReference>
<dbReference type="Pfam" id="PF21203">
    <property type="entry name" value="ECM10"/>
    <property type="match status" value="1"/>
</dbReference>
<dbReference type="PANTHER" id="PTHR45753">
    <property type="entry name" value="ORNITHINE CARBAMOYLTRANSFERASE, MITOCHONDRIAL"/>
    <property type="match status" value="1"/>
</dbReference>
<dbReference type="EC" id="2.1.3.2" evidence="4"/>
<comment type="similarity">
    <text evidence="2">Belongs to the aspartate/ornithine carbamoyltransferase superfamily. ATCase family.</text>
</comment>
<comment type="catalytic activity">
    <reaction evidence="8">
        <text>carbamoyl phosphate + L-aspartate = N-carbamoyl-L-aspartate + phosphate + H(+)</text>
        <dbReference type="Rhea" id="RHEA:20013"/>
        <dbReference type="ChEBI" id="CHEBI:15378"/>
        <dbReference type="ChEBI" id="CHEBI:29991"/>
        <dbReference type="ChEBI" id="CHEBI:32814"/>
        <dbReference type="ChEBI" id="CHEBI:43474"/>
        <dbReference type="ChEBI" id="CHEBI:58228"/>
        <dbReference type="EC" id="2.1.3.2"/>
    </reaction>
</comment>
<evidence type="ECO:0000256" key="2">
    <source>
        <dbReference type="ARBA" id="ARBA00008896"/>
    </source>
</evidence>
<keyword evidence="6" id="KW-0665">Pyrimidine biosynthesis</keyword>
<protein>
    <recommendedName>
        <fullName evidence="4">aspartate carbamoyltransferase</fullName>
        <ecNumber evidence="4">2.1.3.2</ecNumber>
    </recommendedName>
</protein>
<evidence type="ECO:0000256" key="6">
    <source>
        <dbReference type="ARBA" id="ARBA00022975"/>
    </source>
</evidence>
<name>A0A087SQR6_AUXPR</name>
<dbReference type="InterPro" id="IPR036901">
    <property type="entry name" value="Asp/Orn_carbamoylTrfase_sf"/>
</dbReference>
<evidence type="ECO:0000256" key="4">
    <source>
        <dbReference type="ARBA" id="ARBA00013008"/>
    </source>
</evidence>
<dbReference type="Gene3D" id="3.40.50.1370">
    <property type="entry name" value="Aspartate/ornithine carbamoyltransferase"/>
    <property type="match status" value="2"/>
</dbReference>
<gene>
    <name evidence="11" type="ORF">F751_5181</name>
</gene>
<dbReference type="InterPro" id="IPR006132">
    <property type="entry name" value="Asp/Orn_carbamoyltranf_P-bd"/>
</dbReference>
<dbReference type="GO" id="GO:0006520">
    <property type="term" value="P:amino acid metabolic process"/>
    <property type="evidence" value="ECO:0007669"/>
    <property type="project" value="InterPro"/>
</dbReference>
<dbReference type="eggNOG" id="KOG0370">
    <property type="taxonomic scope" value="Eukaryota"/>
</dbReference>
<dbReference type="GeneID" id="23616572"/>
<dbReference type="FunFam" id="3.40.50.1370:FF:000002">
    <property type="entry name" value="Aspartate carbamoyltransferase 2"/>
    <property type="match status" value="1"/>
</dbReference>
<accession>A0A087SQR6</accession>
<reference evidence="11 12" key="1">
    <citation type="journal article" date="2014" name="BMC Genomics">
        <title>Oil accumulation mechanisms of the oleaginous microalga Chlorella protothecoides revealed through its genome, transcriptomes, and proteomes.</title>
        <authorList>
            <person name="Gao C."/>
            <person name="Wang Y."/>
            <person name="Shen Y."/>
            <person name="Yan D."/>
            <person name="He X."/>
            <person name="Dai J."/>
            <person name="Wu Q."/>
        </authorList>
    </citation>
    <scope>NUCLEOTIDE SEQUENCE [LARGE SCALE GENOMIC DNA]</scope>
    <source>
        <strain evidence="11 12">0710</strain>
    </source>
</reference>
<dbReference type="GO" id="GO:0016597">
    <property type="term" value="F:amino acid binding"/>
    <property type="evidence" value="ECO:0007669"/>
    <property type="project" value="InterPro"/>
</dbReference>
<evidence type="ECO:0000259" key="9">
    <source>
        <dbReference type="Pfam" id="PF00185"/>
    </source>
</evidence>
<dbReference type="GO" id="GO:0004070">
    <property type="term" value="F:aspartate carbamoyltransferase activity"/>
    <property type="evidence" value="ECO:0007669"/>
    <property type="project" value="UniProtKB-EC"/>
</dbReference>
<dbReference type="Proteomes" id="UP000028924">
    <property type="component" value="Unassembled WGS sequence"/>
</dbReference>
<dbReference type="InterPro" id="IPR002082">
    <property type="entry name" value="Asp_carbamoyltransf"/>
</dbReference>
<dbReference type="Pfam" id="PF00185">
    <property type="entry name" value="OTCace"/>
    <property type="match status" value="1"/>
</dbReference>
<dbReference type="FunFam" id="3.40.50.1370:FF:000001">
    <property type="entry name" value="Aspartate carbamoyltransferase"/>
    <property type="match status" value="1"/>
</dbReference>
<comment type="pathway">
    <text evidence="1">Pyrimidine metabolism; UMP biosynthesis via de novo pathway; (S)-dihydroorotate from bicarbonate: step 2/3.</text>
</comment>
<dbReference type="PRINTS" id="PR00100">
    <property type="entry name" value="AOTCASE"/>
</dbReference>
<dbReference type="Pfam" id="PF02729">
    <property type="entry name" value="OTCace_N"/>
    <property type="match status" value="1"/>
</dbReference>